<keyword evidence="2" id="KW-0732">Signal</keyword>
<evidence type="ECO:0000313" key="3">
    <source>
        <dbReference type="EMBL" id="CAD6223529.1"/>
    </source>
</evidence>
<feature type="signal peptide" evidence="2">
    <location>
        <begin position="1"/>
        <end position="22"/>
    </location>
</feature>
<evidence type="ECO:0000313" key="4">
    <source>
        <dbReference type="Proteomes" id="UP000604825"/>
    </source>
</evidence>
<keyword evidence="4" id="KW-1185">Reference proteome</keyword>
<dbReference type="AlphaFoldDB" id="A0A811N9B4"/>
<dbReference type="Proteomes" id="UP000604825">
    <property type="component" value="Unassembled WGS sequence"/>
</dbReference>
<evidence type="ECO:0008006" key="5">
    <source>
        <dbReference type="Google" id="ProtNLM"/>
    </source>
</evidence>
<comment type="caution">
    <text evidence="3">The sequence shown here is derived from an EMBL/GenBank/DDBJ whole genome shotgun (WGS) entry which is preliminary data.</text>
</comment>
<protein>
    <recommendedName>
        <fullName evidence="5">Secreted protein</fullName>
    </recommendedName>
</protein>
<proteinExistence type="predicted"/>
<gene>
    <name evidence="3" type="ORF">NCGR_LOCUS15935</name>
</gene>
<reference evidence="3" key="1">
    <citation type="submission" date="2020-10" db="EMBL/GenBank/DDBJ databases">
        <authorList>
            <person name="Han B."/>
            <person name="Lu T."/>
            <person name="Zhao Q."/>
            <person name="Huang X."/>
            <person name="Zhao Y."/>
        </authorList>
    </citation>
    <scope>NUCLEOTIDE SEQUENCE</scope>
</reference>
<accession>A0A811N9B4</accession>
<feature type="chain" id="PRO_5032994036" description="Secreted protein" evidence="2">
    <location>
        <begin position="23"/>
        <end position="109"/>
    </location>
</feature>
<evidence type="ECO:0000256" key="1">
    <source>
        <dbReference type="SAM" id="MobiDB-lite"/>
    </source>
</evidence>
<evidence type="ECO:0000256" key="2">
    <source>
        <dbReference type="SAM" id="SignalP"/>
    </source>
</evidence>
<organism evidence="3 4">
    <name type="scientific">Miscanthus lutarioriparius</name>
    <dbReference type="NCBI Taxonomy" id="422564"/>
    <lineage>
        <taxon>Eukaryota</taxon>
        <taxon>Viridiplantae</taxon>
        <taxon>Streptophyta</taxon>
        <taxon>Embryophyta</taxon>
        <taxon>Tracheophyta</taxon>
        <taxon>Spermatophyta</taxon>
        <taxon>Magnoliopsida</taxon>
        <taxon>Liliopsida</taxon>
        <taxon>Poales</taxon>
        <taxon>Poaceae</taxon>
        <taxon>PACMAD clade</taxon>
        <taxon>Panicoideae</taxon>
        <taxon>Andropogonodae</taxon>
        <taxon>Andropogoneae</taxon>
        <taxon>Saccharinae</taxon>
        <taxon>Miscanthus</taxon>
    </lineage>
</organism>
<sequence length="109" mass="12706">MGLRMRATAMIITFHIAIVVEPVRMCSRSICRRVRIAVRGRSWESIRGRHLRVVVKEQKPGREQTQRRKFLLSKQEKGNRNQGTKNRKEQRSEQLKGRSSDFCIVTLGS</sequence>
<feature type="compositionally biased region" description="Basic and acidic residues" evidence="1">
    <location>
        <begin position="86"/>
        <end position="99"/>
    </location>
</feature>
<feature type="region of interest" description="Disordered" evidence="1">
    <location>
        <begin position="57"/>
        <end position="109"/>
    </location>
</feature>
<dbReference type="EMBL" id="CAJGYO010000004">
    <property type="protein sequence ID" value="CAD6223529.1"/>
    <property type="molecule type" value="Genomic_DNA"/>
</dbReference>
<feature type="compositionally biased region" description="Basic and acidic residues" evidence="1">
    <location>
        <begin position="57"/>
        <end position="66"/>
    </location>
</feature>
<name>A0A811N9B4_9POAL</name>